<dbReference type="InterPro" id="IPR050348">
    <property type="entry name" value="Protein-Tyr_Phosphatase"/>
</dbReference>
<dbReference type="AlphaFoldDB" id="D6WSY8"/>
<dbReference type="PROSITE" id="PS00383">
    <property type="entry name" value="TYR_PHOSPHATASE_1"/>
    <property type="match status" value="1"/>
</dbReference>
<feature type="domain" description="Tyrosine-protein phosphatase" evidence="10">
    <location>
        <begin position="663"/>
        <end position="896"/>
    </location>
</feature>
<evidence type="ECO:0000256" key="1">
    <source>
        <dbReference type="ARBA" id="ARBA00004167"/>
    </source>
</evidence>
<keyword evidence="9" id="KW-0812">Transmembrane</keyword>
<keyword evidence="5" id="KW-0378">Hydrolase</keyword>
<dbReference type="CDD" id="cd00063">
    <property type="entry name" value="FN3"/>
    <property type="match status" value="1"/>
</dbReference>
<dbReference type="FunFam" id="3.90.190.10:FF:000102">
    <property type="entry name" value="Receptor-type tyrosine-protein phosphatase"/>
    <property type="match status" value="1"/>
</dbReference>
<evidence type="ECO:0000256" key="3">
    <source>
        <dbReference type="ARBA" id="ARBA00013064"/>
    </source>
</evidence>
<proteinExistence type="inferred from homology"/>
<evidence type="ECO:0000256" key="2">
    <source>
        <dbReference type="ARBA" id="ARBA00009580"/>
    </source>
</evidence>
<feature type="domain" description="Fibronectin type-III" evidence="12">
    <location>
        <begin position="28"/>
        <end position="125"/>
    </location>
</feature>
<dbReference type="SMART" id="SM00404">
    <property type="entry name" value="PTPc_motif"/>
    <property type="match status" value="2"/>
</dbReference>
<dbReference type="SUPFAM" id="SSF52799">
    <property type="entry name" value="(Phosphotyrosine protein) phosphatases II"/>
    <property type="match status" value="2"/>
</dbReference>
<reference evidence="13 14" key="1">
    <citation type="journal article" date="2008" name="Nature">
        <title>The genome of the model beetle and pest Tribolium castaneum.</title>
        <authorList>
            <consortium name="Tribolium Genome Sequencing Consortium"/>
            <person name="Richards S."/>
            <person name="Gibbs R.A."/>
            <person name="Weinstock G.M."/>
            <person name="Brown S.J."/>
            <person name="Denell R."/>
            <person name="Beeman R.W."/>
            <person name="Gibbs R."/>
            <person name="Beeman R.W."/>
            <person name="Brown S.J."/>
            <person name="Bucher G."/>
            <person name="Friedrich M."/>
            <person name="Grimmelikhuijzen C.J."/>
            <person name="Klingler M."/>
            <person name="Lorenzen M."/>
            <person name="Richards S."/>
            <person name="Roth S."/>
            <person name="Schroder R."/>
            <person name="Tautz D."/>
            <person name="Zdobnov E.M."/>
            <person name="Muzny D."/>
            <person name="Gibbs R.A."/>
            <person name="Weinstock G.M."/>
            <person name="Attaway T."/>
            <person name="Bell S."/>
            <person name="Buhay C.J."/>
            <person name="Chandrabose M.N."/>
            <person name="Chavez D."/>
            <person name="Clerk-Blankenburg K.P."/>
            <person name="Cree A."/>
            <person name="Dao M."/>
            <person name="Davis C."/>
            <person name="Chacko J."/>
            <person name="Dinh H."/>
            <person name="Dugan-Rocha S."/>
            <person name="Fowler G."/>
            <person name="Garner T.T."/>
            <person name="Garnes J."/>
            <person name="Gnirke A."/>
            <person name="Hawes A."/>
            <person name="Hernandez J."/>
            <person name="Hines S."/>
            <person name="Holder M."/>
            <person name="Hume J."/>
            <person name="Jhangiani S.N."/>
            <person name="Joshi V."/>
            <person name="Khan Z.M."/>
            <person name="Jackson L."/>
            <person name="Kovar C."/>
            <person name="Kowis A."/>
            <person name="Lee S."/>
            <person name="Lewis L.R."/>
            <person name="Margolis J."/>
            <person name="Morgan M."/>
            <person name="Nazareth L.V."/>
            <person name="Nguyen N."/>
            <person name="Okwuonu G."/>
            <person name="Parker D."/>
            <person name="Richards S."/>
            <person name="Ruiz S.J."/>
            <person name="Santibanez J."/>
            <person name="Savard J."/>
            <person name="Scherer S.E."/>
            <person name="Schneider B."/>
            <person name="Sodergren E."/>
            <person name="Tautz D."/>
            <person name="Vattahil S."/>
            <person name="Villasana D."/>
            <person name="White C.S."/>
            <person name="Wright R."/>
            <person name="Park Y."/>
            <person name="Beeman R.W."/>
            <person name="Lord J."/>
            <person name="Oppert B."/>
            <person name="Lorenzen M."/>
            <person name="Brown S."/>
            <person name="Wang L."/>
            <person name="Savard J."/>
            <person name="Tautz D."/>
            <person name="Richards S."/>
            <person name="Weinstock G."/>
            <person name="Gibbs R.A."/>
            <person name="Liu Y."/>
            <person name="Worley K."/>
            <person name="Weinstock G."/>
            <person name="Elsik C.G."/>
            <person name="Reese J.T."/>
            <person name="Elhaik E."/>
            <person name="Landan G."/>
            <person name="Graur D."/>
            <person name="Arensburger P."/>
            <person name="Atkinson P."/>
            <person name="Beeman R.W."/>
            <person name="Beidler J."/>
            <person name="Brown S.J."/>
            <person name="Demuth J.P."/>
            <person name="Drury D.W."/>
            <person name="Du Y.Z."/>
            <person name="Fujiwara H."/>
            <person name="Lorenzen M."/>
            <person name="Maselli V."/>
            <person name="Osanai M."/>
            <person name="Park Y."/>
            <person name="Robertson H.M."/>
            <person name="Tu Z."/>
            <person name="Wang J.J."/>
            <person name="Wang S."/>
            <person name="Richards S."/>
            <person name="Song H."/>
            <person name="Zhang L."/>
            <person name="Sodergren E."/>
            <person name="Werner D."/>
            <person name="Stanke M."/>
            <person name="Morgenstern B."/>
            <person name="Solovyev V."/>
            <person name="Kosarev P."/>
            <person name="Brown G."/>
            <person name="Chen H.C."/>
            <person name="Ermolaeva O."/>
            <person name="Hlavina W."/>
            <person name="Kapustin Y."/>
            <person name="Kiryutin B."/>
            <person name="Kitts P."/>
            <person name="Maglott D."/>
            <person name="Pruitt K."/>
            <person name="Sapojnikov V."/>
            <person name="Souvorov A."/>
            <person name="Mackey A.J."/>
            <person name="Waterhouse R.M."/>
            <person name="Wyder S."/>
            <person name="Zdobnov E.M."/>
            <person name="Zdobnov E.M."/>
            <person name="Wyder S."/>
            <person name="Kriventseva E.V."/>
            <person name="Kadowaki T."/>
            <person name="Bork P."/>
            <person name="Aranda M."/>
            <person name="Bao R."/>
            <person name="Beermann A."/>
            <person name="Berns N."/>
            <person name="Bolognesi R."/>
            <person name="Bonneton F."/>
            <person name="Bopp D."/>
            <person name="Brown S.J."/>
            <person name="Bucher G."/>
            <person name="Butts T."/>
            <person name="Chaumot A."/>
            <person name="Denell R.E."/>
            <person name="Ferrier D.E."/>
            <person name="Friedrich M."/>
            <person name="Gordon C.M."/>
            <person name="Jindra M."/>
            <person name="Klingler M."/>
            <person name="Lan Q."/>
            <person name="Lattorff H.M."/>
            <person name="Laudet V."/>
            <person name="von Levetsow C."/>
            <person name="Liu Z."/>
            <person name="Lutz R."/>
            <person name="Lynch J.A."/>
            <person name="da Fonseca R.N."/>
            <person name="Posnien N."/>
            <person name="Reuter R."/>
            <person name="Roth S."/>
            <person name="Savard J."/>
            <person name="Schinko J.B."/>
            <person name="Schmitt C."/>
            <person name="Schoppmeier M."/>
            <person name="Schroder R."/>
            <person name="Shippy T.D."/>
            <person name="Simonnet F."/>
            <person name="Marques-Souza H."/>
            <person name="Tautz D."/>
            <person name="Tomoyasu Y."/>
            <person name="Trauner J."/>
            <person name="Van der Zee M."/>
            <person name="Vervoort M."/>
            <person name="Wittkopp N."/>
            <person name="Wimmer E.A."/>
            <person name="Yang X."/>
            <person name="Jones A.K."/>
            <person name="Sattelle D.B."/>
            <person name="Ebert P.R."/>
            <person name="Nelson D."/>
            <person name="Scott J.G."/>
            <person name="Beeman R.W."/>
            <person name="Muthukrishnan S."/>
            <person name="Kramer K.J."/>
            <person name="Arakane Y."/>
            <person name="Beeman R.W."/>
            <person name="Zhu Q."/>
            <person name="Hogenkamp D."/>
            <person name="Dixit R."/>
            <person name="Oppert B."/>
            <person name="Jiang H."/>
            <person name="Zou Z."/>
            <person name="Marshall J."/>
            <person name="Elpidina E."/>
            <person name="Vinokurov K."/>
            <person name="Oppert C."/>
            <person name="Zou Z."/>
            <person name="Evans J."/>
            <person name="Lu Z."/>
            <person name="Zhao P."/>
            <person name="Sumathipala N."/>
            <person name="Altincicek B."/>
            <person name="Vilcinskas A."/>
            <person name="Williams M."/>
            <person name="Hultmark D."/>
            <person name="Hetru C."/>
            <person name="Jiang H."/>
            <person name="Grimmelikhuijzen C.J."/>
            <person name="Hauser F."/>
            <person name="Cazzamali G."/>
            <person name="Williamson M."/>
            <person name="Park Y."/>
            <person name="Li B."/>
            <person name="Tanaka Y."/>
            <person name="Predel R."/>
            <person name="Neupert S."/>
            <person name="Schachtner J."/>
            <person name="Verleyen P."/>
            <person name="Raible F."/>
            <person name="Bork P."/>
            <person name="Friedrich M."/>
            <person name="Walden K.K."/>
            <person name="Robertson H.M."/>
            <person name="Angeli S."/>
            <person name="Foret S."/>
            <person name="Bucher G."/>
            <person name="Schuetz S."/>
            <person name="Maleszka R."/>
            <person name="Wimmer E.A."/>
            <person name="Beeman R.W."/>
            <person name="Lorenzen M."/>
            <person name="Tomoyasu Y."/>
            <person name="Miller S.C."/>
            <person name="Grossmann D."/>
            <person name="Bucher G."/>
        </authorList>
    </citation>
    <scope>NUCLEOTIDE SEQUENCE [LARGE SCALE GENOMIC DNA]</scope>
    <source>
        <strain evidence="13 14">Georgia GA2</strain>
    </source>
</reference>
<evidence type="ECO:0000313" key="13">
    <source>
        <dbReference type="EMBL" id="EFA06675.2"/>
    </source>
</evidence>
<keyword evidence="4" id="KW-0732">Signal</keyword>
<dbReference type="PRINTS" id="PR00700">
    <property type="entry name" value="PRTYPHPHTASE"/>
</dbReference>
<dbReference type="InterPro" id="IPR003595">
    <property type="entry name" value="Tyr_Pase_cat"/>
</dbReference>
<evidence type="ECO:0000256" key="4">
    <source>
        <dbReference type="ARBA" id="ARBA00022729"/>
    </source>
</evidence>
<comment type="subcellular location">
    <subcellularLocation>
        <location evidence="1">Membrane</location>
        <topology evidence="1">Single-pass membrane protein</topology>
    </subcellularLocation>
</comment>
<dbReference type="EMBL" id="KQ971352">
    <property type="protein sequence ID" value="EFA06675.2"/>
    <property type="molecule type" value="Genomic_DNA"/>
</dbReference>
<dbReference type="Gene3D" id="3.90.190.10">
    <property type="entry name" value="Protein tyrosine phosphatase superfamily"/>
    <property type="match status" value="2"/>
</dbReference>
<reference evidence="13 14" key="2">
    <citation type="journal article" date="2010" name="Nucleic Acids Res.">
        <title>BeetleBase in 2010: revisions to provide comprehensive genomic information for Tribolium castaneum.</title>
        <authorList>
            <person name="Kim H.S."/>
            <person name="Murphy T."/>
            <person name="Xia J."/>
            <person name="Caragea D."/>
            <person name="Park Y."/>
            <person name="Beeman R.W."/>
            <person name="Lorenzen M.D."/>
            <person name="Butcher S."/>
            <person name="Manak J.R."/>
            <person name="Brown S.J."/>
        </authorList>
    </citation>
    <scope>GENOME REANNOTATION</scope>
    <source>
        <strain evidence="13 14">Georgia GA2</strain>
    </source>
</reference>
<gene>
    <name evidence="13" type="primary">AUGUSTUS-3.0.2_09605</name>
    <name evidence="13" type="ORF">TcasGA2_TC009605</name>
</gene>
<dbReference type="Pfam" id="PF00102">
    <property type="entry name" value="Y_phosphatase"/>
    <property type="match status" value="2"/>
</dbReference>
<keyword evidence="6" id="KW-0904">Protein phosphatase</keyword>
<dbReference type="OMA" id="ANDIYTD"/>
<dbReference type="PANTHER" id="PTHR19134">
    <property type="entry name" value="RECEPTOR-TYPE TYROSINE-PROTEIN PHOSPHATASE"/>
    <property type="match status" value="1"/>
</dbReference>
<dbReference type="GO" id="GO:0008045">
    <property type="term" value="P:motor neuron axon guidance"/>
    <property type="evidence" value="ECO:0000318"/>
    <property type="project" value="GO_Central"/>
</dbReference>
<dbReference type="InterPro" id="IPR029021">
    <property type="entry name" value="Prot-tyrosine_phosphatase-like"/>
</dbReference>
<evidence type="ECO:0000256" key="6">
    <source>
        <dbReference type="ARBA" id="ARBA00022912"/>
    </source>
</evidence>
<dbReference type="PROSITE" id="PS50853">
    <property type="entry name" value="FN3"/>
    <property type="match status" value="1"/>
</dbReference>
<dbReference type="PROSITE" id="PS50056">
    <property type="entry name" value="TYR_PHOSPHATASE_2"/>
    <property type="match status" value="2"/>
</dbReference>
<dbReference type="SMART" id="SM00194">
    <property type="entry name" value="PTPc"/>
    <property type="match status" value="2"/>
</dbReference>
<dbReference type="PANTHER" id="PTHR19134:SF562">
    <property type="entry name" value="PROTEIN-TYROSINE-PHOSPHATASE"/>
    <property type="match status" value="1"/>
</dbReference>
<accession>D6WSY8</accession>
<dbReference type="HOGENOM" id="CLU_305963_0_0_1"/>
<dbReference type="FunFam" id="3.90.190.10:FF:000026">
    <property type="entry name" value="tyrosine-protein phosphatase non-receptor type 9"/>
    <property type="match status" value="1"/>
</dbReference>
<evidence type="ECO:0000256" key="7">
    <source>
        <dbReference type="ARBA" id="ARBA00023136"/>
    </source>
</evidence>
<dbReference type="STRING" id="7070.D6WSY8"/>
<organism evidence="13 14">
    <name type="scientific">Tribolium castaneum</name>
    <name type="common">Red flour beetle</name>
    <dbReference type="NCBI Taxonomy" id="7070"/>
    <lineage>
        <taxon>Eukaryota</taxon>
        <taxon>Metazoa</taxon>
        <taxon>Ecdysozoa</taxon>
        <taxon>Arthropoda</taxon>
        <taxon>Hexapoda</taxon>
        <taxon>Insecta</taxon>
        <taxon>Pterygota</taxon>
        <taxon>Neoptera</taxon>
        <taxon>Endopterygota</taxon>
        <taxon>Coleoptera</taxon>
        <taxon>Polyphaga</taxon>
        <taxon>Cucujiformia</taxon>
        <taxon>Tenebrionidae</taxon>
        <taxon>Tenebrionidae incertae sedis</taxon>
        <taxon>Tribolium</taxon>
    </lineage>
</organism>
<keyword evidence="9" id="KW-1133">Transmembrane helix</keyword>
<dbReference type="InterPro" id="IPR003961">
    <property type="entry name" value="FN3_dom"/>
</dbReference>
<dbReference type="Proteomes" id="UP000007266">
    <property type="component" value="Linkage group 7"/>
</dbReference>
<dbReference type="GO" id="GO:0004725">
    <property type="term" value="F:protein tyrosine phosphatase activity"/>
    <property type="evidence" value="ECO:0000318"/>
    <property type="project" value="GO_Central"/>
</dbReference>
<dbReference type="Pfam" id="PF00041">
    <property type="entry name" value="fn3"/>
    <property type="match status" value="1"/>
</dbReference>
<feature type="domain" description="Tyrosine-protein phosphatase" evidence="10">
    <location>
        <begin position="369"/>
        <end position="605"/>
    </location>
</feature>
<name>D6WSY8_TRICA</name>
<evidence type="ECO:0000259" key="11">
    <source>
        <dbReference type="PROSITE" id="PS50056"/>
    </source>
</evidence>
<dbReference type="InterPro" id="IPR000387">
    <property type="entry name" value="Tyr_Pase_dom"/>
</dbReference>
<dbReference type="InterPro" id="IPR036116">
    <property type="entry name" value="FN3_sf"/>
</dbReference>
<protein>
    <recommendedName>
        <fullName evidence="3">protein-tyrosine-phosphatase</fullName>
        <ecNumber evidence="3">3.1.3.48</ecNumber>
    </recommendedName>
</protein>
<evidence type="ECO:0000256" key="9">
    <source>
        <dbReference type="SAM" id="Phobius"/>
    </source>
</evidence>
<dbReference type="GO" id="GO:0007165">
    <property type="term" value="P:signal transduction"/>
    <property type="evidence" value="ECO:0000318"/>
    <property type="project" value="GO_Central"/>
</dbReference>
<dbReference type="CDD" id="cd00047">
    <property type="entry name" value="PTPc"/>
    <property type="match status" value="2"/>
</dbReference>
<keyword evidence="7 9" id="KW-0472">Membrane</keyword>
<comment type="similarity">
    <text evidence="2">Belongs to the protein-tyrosine phosphatase family.</text>
</comment>
<dbReference type="PROSITE" id="PS50055">
    <property type="entry name" value="TYR_PHOSPHATASE_PTP"/>
    <property type="match status" value="2"/>
</dbReference>
<sequence length="907" mass="104030">MFSETRCDEMNGPLWYQMAYNCTKKSQPPYDLQMKWTPKNDLELEWKHPNATNGEIKYFSIRLFSMSDAGFLHNLTINNYNLTYHFKLNSDEIQPTTSYRLQIAACNERGEGEFLTGDNTSPPDVPKVDLHTESSNETITVKFDTNELRGKTDSLRLLLFISEKSGNAKLENNIVTGLQNLKLVSNCTSNSISFKSLTIGNNQQSTHCTQMDNPPLKPGTPYNITVVLINYFNQTNRTNLFTISTTTKSTSIYAGPNLNLLALLVLLLAIPLIVLYFKRHAILSWIQRIQREDTNEIPDVKDDQIPLTGLTPQITQTRNPRNEAKPKIPSKCIKIMEFEMYVKESIQSGELDRQHALFPRGQTKPWNYGSLKENKSKNRYNNLIAYDHSRVILQKIKGDSYSDYINASYIDGHKISKAYIATQGPKAVTLNDFWRMVWEQNVMHIANLANVYEGGKKKVEKYWPDINETLQFGTISVQHLSTQVFADYEHRFFSVCQNNEIRKIDQLHFMSWPDHGVPLYSQSLVPFLQKLLKFPLSTYSPIVVHCSAGVGRTGTILLCDICLRMAAREGTIDVLRNLEHLRQQRANMVDNIEQYKLAHLVILECLVGMHTSIGCTEIKDSVNRILANGTATLQMRYLKNTQWQDQAMKTVAQIVEEVPIIEEKNRFKGIIPEIQGRVFLSRFPSEDETSSYINAVKVDGFRSPGRFIVTQQPMPNTLGDFWRLVEENDIRVILSLNDVNLKNKTSCRFWPTRSNPEMTPVPHITLKYLKNDLSESYNITTVQLIANSRKEQFSVQIISVKHWTSGNNCPDNIGNFLTFWQESDAISRRSNPILVTCYDGVTASGLYVALSFVIEKMNLEQVCDVCQAVRSVRHNREQFVQNVEQFEFLYKAALLYIDRFESYANFN</sequence>
<dbReference type="GO" id="GO:0016020">
    <property type="term" value="C:membrane"/>
    <property type="evidence" value="ECO:0007669"/>
    <property type="project" value="UniProtKB-SubCell"/>
</dbReference>
<evidence type="ECO:0000256" key="8">
    <source>
        <dbReference type="ARBA" id="ARBA00051722"/>
    </source>
</evidence>
<evidence type="ECO:0000259" key="12">
    <source>
        <dbReference type="PROSITE" id="PS50853"/>
    </source>
</evidence>
<dbReference type="InterPro" id="IPR016130">
    <property type="entry name" value="Tyr_Pase_AS"/>
</dbReference>
<feature type="transmembrane region" description="Helical" evidence="9">
    <location>
        <begin position="258"/>
        <end position="277"/>
    </location>
</feature>
<dbReference type="SUPFAM" id="SSF49265">
    <property type="entry name" value="Fibronectin type III"/>
    <property type="match status" value="1"/>
</dbReference>
<dbReference type="Gene3D" id="2.60.40.10">
    <property type="entry name" value="Immunoglobulins"/>
    <property type="match status" value="1"/>
</dbReference>
<feature type="domain" description="Tyrosine specific protein phosphatases" evidence="11">
    <location>
        <begin position="814"/>
        <end position="887"/>
    </location>
</feature>
<dbReference type="InterPro" id="IPR000242">
    <property type="entry name" value="PTP_cat"/>
</dbReference>
<keyword evidence="14" id="KW-1185">Reference proteome</keyword>
<dbReference type="InterPro" id="IPR013783">
    <property type="entry name" value="Ig-like_fold"/>
</dbReference>
<evidence type="ECO:0000256" key="5">
    <source>
        <dbReference type="ARBA" id="ARBA00022801"/>
    </source>
</evidence>
<feature type="domain" description="Tyrosine specific protein phosphatases" evidence="11">
    <location>
        <begin position="522"/>
        <end position="596"/>
    </location>
</feature>
<comment type="catalytic activity">
    <reaction evidence="8">
        <text>O-phospho-L-tyrosyl-[protein] + H2O = L-tyrosyl-[protein] + phosphate</text>
        <dbReference type="Rhea" id="RHEA:10684"/>
        <dbReference type="Rhea" id="RHEA-COMP:10136"/>
        <dbReference type="Rhea" id="RHEA-COMP:20101"/>
        <dbReference type="ChEBI" id="CHEBI:15377"/>
        <dbReference type="ChEBI" id="CHEBI:43474"/>
        <dbReference type="ChEBI" id="CHEBI:46858"/>
        <dbReference type="ChEBI" id="CHEBI:61978"/>
        <dbReference type="EC" id="3.1.3.48"/>
    </reaction>
</comment>
<evidence type="ECO:0000313" key="14">
    <source>
        <dbReference type="Proteomes" id="UP000007266"/>
    </source>
</evidence>
<evidence type="ECO:0000259" key="10">
    <source>
        <dbReference type="PROSITE" id="PS50055"/>
    </source>
</evidence>
<dbReference type="InParanoid" id="D6WSY8"/>
<dbReference type="EC" id="3.1.3.48" evidence="3"/>